<keyword evidence="2" id="KW-1185">Reference proteome</keyword>
<dbReference type="PANTHER" id="PTHR21054">
    <property type="entry name" value="ZINC METALLOPROTEINASE-RELATED"/>
    <property type="match status" value="1"/>
</dbReference>
<dbReference type="InterPro" id="IPR053002">
    <property type="entry name" value="Metalloproteinase_M10B"/>
</dbReference>
<comment type="caution">
    <text evidence="1">The sequence shown here is derived from an EMBL/GenBank/DDBJ whole genome shotgun (WGS) entry which is preliminary data.</text>
</comment>
<proteinExistence type="predicted"/>
<dbReference type="Proteomes" id="UP001162156">
    <property type="component" value="Unassembled WGS sequence"/>
</dbReference>
<gene>
    <name evidence="1" type="ORF">NQ314_010125</name>
</gene>
<dbReference type="InterPro" id="IPR021917">
    <property type="entry name" value="Unchr_Zn-peptidase-like"/>
</dbReference>
<accession>A0AAV8XV47</accession>
<name>A0AAV8XV47_9CUCU</name>
<dbReference type="EMBL" id="JANEYF010002788">
    <property type="protein sequence ID" value="KAJ8942225.1"/>
    <property type="molecule type" value="Genomic_DNA"/>
</dbReference>
<sequence length="311" mass="35796">MGQVELWETIGREIMKSDIGSENKKYLAFLSCTYYWGENYTDSMKTHEDLLQITQGYVALGGGGLALFGTACLYTWPESFEEIILRFEDSTLVDRTQFLDDSCYRGTVGSCFSTTLGSVLHELYHTFDLGHTEEGIMGRGFDNIYKVFTRSHSAGQNLNTGHDVSKTLQDKIEFKEEFEPESLLERLQTENKKKEFIVIRKYEEVDDTFLTRSCAVLLCYHRWFNQTTARQCSILSFDSSNKLIKSISGIRVVEIRSQNVELVLHSWTFEGRILKFSFQIPQDIIITLCDGNYTIFVEDTVGFMLKEEFSL</sequence>
<dbReference type="AlphaFoldDB" id="A0AAV8XV47"/>
<organism evidence="1 2">
    <name type="scientific">Rhamnusium bicolor</name>
    <dbReference type="NCBI Taxonomy" id="1586634"/>
    <lineage>
        <taxon>Eukaryota</taxon>
        <taxon>Metazoa</taxon>
        <taxon>Ecdysozoa</taxon>
        <taxon>Arthropoda</taxon>
        <taxon>Hexapoda</taxon>
        <taxon>Insecta</taxon>
        <taxon>Pterygota</taxon>
        <taxon>Neoptera</taxon>
        <taxon>Endopterygota</taxon>
        <taxon>Coleoptera</taxon>
        <taxon>Polyphaga</taxon>
        <taxon>Cucujiformia</taxon>
        <taxon>Chrysomeloidea</taxon>
        <taxon>Cerambycidae</taxon>
        <taxon>Lepturinae</taxon>
        <taxon>Rhagiini</taxon>
        <taxon>Rhamnusium</taxon>
    </lineage>
</organism>
<evidence type="ECO:0000313" key="1">
    <source>
        <dbReference type="EMBL" id="KAJ8942225.1"/>
    </source>
</evidence>
<reference evidence="1" key="1">
    <citation type="journal article" date="2023" name="Insect Mol. Biol.">
        <title>Genome sequencing provides insights into the evolution of gene families encoding plant cell wall-degrading enzymes in longhorned beetles.</title>
        <authorList>
            <person name="Shin N.R."/>
            <person name="Okamura Y."/>
            <person name="Kirsch R."/>
            <person name="Pauchet Y."/>
        </authorList>
    </citation>
    <scope>NUCLEOTIDE SEQUENCE</scope>
    <source>
        <strain evidence="1">RBIC_L_NR</strain>
    </source>
</reference>
<protein>
    <submittedName>
        <fullName evidence="1">Uncharacterized protein</fullName>
    </submittedName>
</protein>
<evidence type="ECO:0000313" key="2">
    <source>
        <dbReference type="Proteomes" id="UP001162156"/>
    </source>
</evidence>
<dbReference type="Pfam" id="PF12044">
    <property type="entry name" value="Metallopep"/>
    <property type="match status" value="1"/>
</dbReference>
<dbReference type="PANTHER" id="PTHR21054:SF2">
    <property type="entry name" value="MIP04191P"/>
    <property type="match status" value="1"/>
</dbReference>